<gene>
    <name evidence="1" type="ORF">KC19_VG054700</name>
</gene>
<dbReference type="EMBL" id="CM026426">
    <property type="protein sequence ID" value="KAG0571930.1"/>
    <property type="molecule type" value="Genomic_DNA"/>
</dbReference>
<organism evidence="1 2">
    <name type="scientific">Ceratodon purpureus</name>
    <name type="common">Fire moss</name>
    <name type="synonym">Dicranum purpureum</name>
    <dbReference type="NCBI Taxonomy" id="3225"/>
    <lineage>
        <taxon>Eukaryota</taxon>
        <taxon>Viridiplantae</taxon>
        <taxon>Streptophyta</taxon>
        <taxon>Embryophyta</taxon>
        <taxon>Bryophyta</taxon>
        <taxon>Bryophytina</taxon>
        <taxon>Bryopsida</taxon>
        <taxon>Dicranidae</taxon>
        <taxon>Pseudoditrichales</taxon>
        <taxon>Ditrichaceae</taxon>
        <taxon>Ceratodon</taxon>
    </lineage>
</organism>
<evidence type="ECO:0000313" key="2">
    <source>
        <dbReference type="Proteomes" id="UP000822688"/>
    </source>
</evidence>
<name>A0A8T0HM31_CERPU</name>
<reference evidence="1" key="1">
    <citation type="submission" date="2020-06" db="EMBL/GenBank/DDBJ databases">
        <title>WGS assembly of Ceratodon purpureus strain R40.</title>
        <authorList>
            <person name="Carey S.B."/>
            <person name="Jenkins J."/>
            <person name="Shu S."/>
            <person name="Lovell J.T."/>
            <person name="Sreedasyam A."/>
            <person name="Maumus F."/>
            <person name="Tiley G.P."/>
            <person name="Fernandez-Pozo N."/>
            <person name="Barry K."/>
            <person name="Chen C."/>
            <person name="Wang M."/>
            <person name="Lipzen A."/>
            <person name="Daum C."/>
            <person name="Saski C.A."/>
            <person name="Payton A.C."/>
            <person name="Mcbreen J.C."/>
            <person name="Conrad R.E."/>
            <person name="Kollar L.M."/>
            <person name="Olsson S."/>
            <person name="Huttunen S."/>
            <person name="Landis J.B."/>
            <person name="Wickett N.J."/>
            <person name="Johnson M.G."/>
            <person name="Rensing S.A."/>
            <person name="Grimwood J."/>
            <person name="Schmutz J."/>
            <person name="Mcdaniel S.F."/>
        </authorList>
    </citation>
    <scope>NUCLEOTIDE SEQUENCE</scope>
    <source>
        <strain evidence="1">R40</strain>
    </source>
</reference>
<keyword evidence="2" id="KW-1185">Reference proteome</keyword>
<accession>A0A8T0HM31</accession>
<evidence type="ECO:0000313" key="1">
    <source>
        <dbReference type="EMBL" id="KAG0571930.1"/>
    </source>
</evidence>
<protein>
    <submittedName>
        <fullName evidence="1">Uncharacterized protein</fullName>
    </submittedName>
</protein>
<dbReference type="AlphaFoldDB" id="A0A8T0HM31"/>
<sequence>MREYSKCTCGGYFCPTDVDSLKKVDASKEVRVTIEIPELEEKPKAGLLSGIKEAVYPQNHLPHGNQGGSAARQQWNVDWVFVAGSVSITKETTTMVTYKQHVESKILRAPCRGGEG</sequence>
<comment type="caution">
    <text evidence="1">The sequence shown here is derived from an EMBL/GenBank/DDBJ whole genome shotgun (WGS) entry which is preliminary data.</text>
</comment>
<proteinExistence type="predicted"/>
<dbReference type="Proteomes" id="UP000822688">
    <property type="component" value="Chromosome V"/>
</dbReference>